<evidence type="ECO:0000313" key="1">
    <source>
        <dbReference type="EMBL" id="KAK0477243.1"/>
    </source>
</evidence>
<protein>
    <submittedName>
        <fullName evidence="1">Uncharacterized protein</fullName>
    </submittedName>
</protein>
<comment type="caution">
    <text evidence="1">The sequence shown here is derived from an EMBL/GenBank/DDBJ whole genome shotgun (WGS) entry which is preliminary data.</text>
</comment>
<gene>
    <name evidence="1" type="ORF">IW261DRAFT_1420968</name>
</gene>
<keyword evidence="2" id="KW-1185">Reference proteome</keyword>
<proteinExistence type="predicted"/>
<sequence>MYQPPLGINQEMYMWTDFKYGADDPLLWPQFYMHSDPWLCCIRKRPRDSLDPFQPLYEPITRSNFDTSGSPSAGQSTRKTTCMLATNIPPSTTADPELIGAFTMDLLPNPFALVAGEVCANPPLPEPEPEPVDLNMQKAITKSKKPNQSSQREVFLSVIVDPLLPPAIPLWKAVVESTNSDRSRCYPEARMAEANGYIFPCPDIFAGVQNEQKALELIKAWLSWPIAHQSCSSNASLSRTVPTKAGKRRDQAIDFLEGCDGELQIDANFKVGPTVWRGIELEMLTDDHRWEIVWELAEINFRFELFAVGCMSGNKQWKPRATPTLSALWPYHSLSCPDLVQQKKTSYTEVEFNKMERCTIHFYVDSFFCFFGHVPVIPRQLSHFPQTSFIPETHKEVYMERLGLVFDLAQFDGH</sequence>
<dbReference type="AlphaFoldDB" id="A0AA39P449"/>
<name>A0AA39P449_9AGAR</name>
<accession>A0AA39P449</accession>
<dbReference type="EMBL" id="JAUEPR010000017">
    <property type="protein sequence ID" value="KAK0477243.1"/>
    <property type="molecule type" value="Genomic_DNA"/>
</dbReference>
<evidence type="ECO:0000313" key="2">
    <source>
        <dbReference type="Proteomes" id="UP001175227"/>
    </source>
</evidence>
<reference evidence="1" key="1">
    <citation type="submission" date="2023-06" db="EMBL/GenBank/DDBJ databases">
        <authorList>
            <consortium name="Lawrence Berkeley National Laboratory"/>
            <person name="Ahrendt S."/>
            <person name="Sahu N."/>
            <person name="Indic B."/>
            <person name="Wong-Bajracharya J."/>
            <person name="Merenyi Z."/>
            <person name="Ke H.-M."/>
            <person name="Monk M."/>
            <person name="Kocsube S."/>
            <person name="Drula E."/>
            <person name="Lipzen A."/>
            <person name="Balint B."/>
            <person name="Henrissat B."/>
            <person name="Andreopoulos B."/>
            <person name="Martin F.M."/>
            <person name="Harder C.B."/>
            <person name="Rigling D."/>
            <person name="Ford K.L."/>
            <person name="Foster G.D."/>
            <person name="Pangilinan J."/>
            <person name="Papanicolaou A."/>
            <person name="Barry K."/>
            <person name="LaButti K."/>
            <person name="Viragh M."/>
            <person name="Koriabine M."/>
            <person name="Yan M."/>
            <person name="Riley R."/>
            <person name="Champramary S."/>
            <person name="Plett K.L."/>
            <person name="Tsai I.J."/>
            <person name="Slot J."/>
            <person name="Sipos G."/>
            <person name="Plett J."/>
            <person name="Nagy L.G."/>
            <person name="Grigoriev I.V."/>
        </authorList>
    </citation>
    <scope>NUCLEOTIDE SEQUENCE</scope>
    <source>
        <strain evidence="1">ICMP 16352</strain>
    </source>
</reference>
<dbReference type="Proteomes" id="UP001175227">
    <property type="component" value="Unassembled WGS sequence"/>
</dbReference>
<organism evidence="1 2">
    <name type="scientific">Armillaria novae-zelandiae</name>
    <dbReference type="NCBI Taxonomy" id="153914"/>
    <lineage>
        <taxon>Eukaryota</taxon>
        <taxon>Fungi</taxon>
        <taxon>Dikarya</taxon>
        <taxon>Basidiomycota</taxon>
        <taxon>Agaricomycotina</taxon>
        <taxon>Agaricomycetes</taxon>
        <taxon>Agaricomycetidae</taxon>
        <taxon>Agaricales</taxon>
        <taxon>Marasmiineae</taxon>
        <taxon>Physalacriaceae</taxon>
        <taxon>Armillaria</taxon>
    </lineage>
</organism>